<evidence type="ECO:0000313" key="1">
    <source>
        <dbReference type="EMBL" id="MDF9914870.1"/>
    </source>
</evidence>
<proteinExistence type="predicted"/>
<accession>A0ABT6DCQ5</accession>
<reference evidence="1" key="1">
    <citation type="submission" date="2022-06" db="EMBL/GenBank/DDBJ databases">
        <title>Antifungal cultures and metabolites of lactic acid bacteria for use in dairy fermentations.</title>
        <authorList>
            <person name="Zhao Z."/>
            <person name="Gaenzle M."/>
        </authorList>
    </citation>
    <scope>NUCLEOTIDE SEQUENCE</scope>
    <source>
        <strain evidence="1">FUA3126</strain>
    </source>
</reference>
<protein>
    <submittedName>
        <fullName evidence="1">Acetyl-CoA carboxylase</fullName>
    </submittedName>
</protein>
<keyword evidence="2" id="KW-1185">Reference proteome</keyword>
<gene>
    <name evidence="1" type="ORF">NNA32_11530</name>
</gene>
<evidence type="ECO:0000313" key="2">
    <source>
        <dbReference type="Proteomes" id="UP001152867"/>
    </source>
</evidence>
<dbReference type="Proteomes" id="UP001152867">
    <property type="component" value="Unassembled WGS sequence"/>
</dbReference>
<comment type="caution">
    <text evidence="1">The sequence shown here is derived from an EMBL/GenBank/DDBJ whole genome shotgun (WGS) entry which is preliminary data.</text>
</comment>
<dbReference type="EMBL" id="JANDJP010000021">
    <property type="protein sequence ID" value="MDF9914870.1"/>
    <property type="molecule type" value="Genomic_DNA"/>
</dbReference>
<name>A0ABT6DCQ5_9LACO</name>
<dbReference type="RefSeq" id="WP_178943125.1">
    <property type="nucleotide sequence ID" value="NZ_JAIWJH010000013.1"/>
</dbReference>
<organism evidence="1 2">
    <name type="scientific">Furfurilactobacillus milii</name>
    <dbReference type="NCBI Taxonomy" id="2888272"/>
    <lineage>
        <taxon>Bacteria</taxon>
        <taxon>Bacillati</taxon>
        <taxon>Bacillota</taxon>
        <taxon>Bacilli</taxon>
        <taxon>Lactobacillales</taxon>
        <taxon>Lactobacillaceae</taxon>
        <taxon>Furfurilactobacillus</taxon>
    </lineage>
</organism>
<sequence length="106" mass="12709">MNNDAKLIVQRANELFKRLPRTQYHLQCTDDIYDKQYNFFFITIPKGKRTHSDPLHSITIHDLGYLEEVIKNIQSQLQLTIEYTGFTGQVWPVSQKVIQRKRRWDE</sequence>